<name>Q16IJ7_AEDAE</name>
<evidence type="ECO:0000313" key="2">
    <source>
        <dbReference type="EMBL" id="EAT34085.1"/>
    </source>
</evidence>
<reference evidence="2" key="1">
    <citation type="submission" date="2005-10" db="EMBL/GenBank/DDBJ databases">
        <authorList>
            <person name="Loftus B.J."/>
            <person name="Nene V.M."/>
            <person name="Hannick L.I."/>
            <person name="Bidwell S."/>
            <person name="Haas B."/>
            <person name="Amedeo P."/>
            <person name="Orvis J."/>
            <person name="Wortman J.R."/>
            <person name="White O.R."/>
            <person name="Salzberg S."/>
            <person name="Shumway M."/>
            <person name="Koo H."/>
            <person name="Zhao Y."/>
            <person name="Holmes M."/>
            <person name="Miller J."/>
            <person name="Schatz M."/>
            <person name="Pop M."/>
            <person name="Pai G."/>
            <person name="Utterback T."/>
            <person name="Rogers Y.-H."/>
            <person name="Kravitz S."/>
            <person name="Fraser C.M."/>
        </authorList>
    </citation>
    <scope>NUCLEOTIDE SEQUENCE</scope>
    <source>
        <strain evidence="2">Liverpool</strain>
    </source>
</reference>
<reference evidence="2" key="2">
    <citation type="journal article" date="2007" name="Science">
        <title>Genome sequence of Aedes aegypti, a major arbovirus vector.</title>
        <authorList>
            <person name="Nene V."/>
            <person name="Wortman J.R."/>
            <person name="Lawson D."/>
            <person name="Haas B."/>
            <person name="Kodira C."/>
            <person name="Tu Z.J."/>
            <person name="Loftus B."/>
            <person name="Xi Z."/>
            <person name="Megy K."/>
            <person name="Grabherr M."/>
            <person name="Ren Q."/>
            <person name="Zdobnov E.M."/>
            <person name="Lobo N.F."/>
            <person name="Campbell K.S."/>
            <person name="Brown S.E."/>
            <person name="Bonaldo M.F."/>
            <person name="Zhu J."/>
            <person name="Sinkins S.P."/>
            <person name="Hogenkamp D.G."/>
            <person name="Amedeo P."/>
            <person name="Arensburger P."/>
            <person name="Atkinson P.W."/>
            <person name="Bidwell S."/>
            <person name="Biedler J."/>
            <person name="Birney E."/>
            <person name="Bruggner R.V."/>
            <person name="Costas J."/>
            <person name="Coy M.R."/>
            <person name="Crabtree J."/>
            <person name="Crawford M."/>
            <person name="Debruyn B."/>
            <person name="Decaprio D."/>
            <person name="Eiglmeier K."/>
            <person name="Eisenstadt E."/>
            <person name="El-Dorry H."/>
            <person name="Gelbart W.M."/>
            <person name="Gomes S.L."/>
            <person name="Hammond M."/>
            <person name="Hannick L.I."/>
            <person name="Hogan J.R."/>
            <person name="Holmes M.H."/>
            <person name="Jaffe D."/>
            <person name="Johnston J.S."/>
            <person name="Kennedy R.C."/>
            <person name="Koo H."/>
            <person name="Kravitz S."/>
            <person name="Kriventseva E.V."/>
            <person name="Kulp D."/>
            <person name="Labutti K."/>
            <person name="Lee E."/>
            <person name="Li S."/>
            <person name="Lovin D.D."/>
            <person name="Mao C."/>
            <person name="Mauceli E."/>
            <person name="Menck C.F."/>
            <person name="Miller J.R."/>
            <person name="Montgomery P."/>
            <person name="Mori A."/>
            <person name="Nascimento A.L."/>
            <person name="Naveira H.F."/>
            <person name="Nusbaum C."/>
            <person name="O'leary S."/>
            <person name="Orvis J."/>
            <person name="Pertea M."/>
            <person name="Quesneville H."/>
            <person name="Reidenbach K.R."/>
            <person name="Rogers Y.H."/>
            <person name="Roth C.W."/>
            <person name="Schneider J.R."/>
            <person name="Schatz M."/>
            <person name="Shumway M."/>
            <person name="Stanke M."/>
            <person name="Stinson E.O."/>
            <person name="Tubio J.M."/>
            <person name="Vanzee J.P."/>
            <person name="Verjovski-Almeida S."/>
            <person name="Werner D."/>
            <person name="White O."/>
            <person name="Wyder S."/>
            <person name="Zeng Q."/>
            <person name="Zhao Q."/>
            <person name="Zhao Y."/>
            <person name="Hill C.A."/>
            <person name="Raikhel A.S."/>
            <person name="Soares M.B."/>
            <person name="Knudson D.L."/>
            <person name="Lee N.H."/>
            <person name="Galagan J."/>
            <person name="Salzberg S.L."/>
            <person name="Paulsen I.T."/>
            <person name="Dimopoulos G."/>
            <person name="Collins F.H."/>
            <person name="Birren B."/>
            <person name="Fraser-Liggett C.M."/>
            <person name="Severson D.W."/>
        </authorList>
    </citation>
    <scope>NUCLEOTIDE SEQUENCE [LARGE SCALE GENOMIC DNA]</scope>
    <source>
        <strain evidence="2">Liverpool</strain>
    </source>
</reference>
<protein>
    <submittedName>
        <fullName evidence="2">AAEL013638-PA</fullName>
    </submittedName>
</protein>
<dbReference type="AlphaFoldDB" id="Q16IJ7"/>
<keyword evidence="1" id="KW-1133">Transmembrane helix</keyword>
<dbReference type="EMBL" id="CH478073">
    <property type="protein sequence ID" value="EAT34085.1"/>
    <property type="molecule type" value="Genomic_DNA"/>
</dbReference>
<feature type="transmembrane region" description="Helical" evidence="1">
    <location>
        <begin position="12"/>
        <end position="35"/>
    </location>
</feature>
<accession>Q16IJ7</accession>
<feature type="transmembrane region" description="Helical" evidence="1">
    <location>
        <begin position="41"/>
        <end position="61"/>
    </location>
</feature>
<reference evidence="2" key="3">
    <citation type="submission" date="2012-09" db="EMBL/GenBank/DDBJ databases">
        <authorList>
            <consortium name="VectorBase"/>
        </authorList>
    </citation>
    <scope>NUCLEOTIDE SEQUENCE</scope>
    <source>
        <strain evidence="2">Liverpool</strain>
    </source>
</reference>
<evidence type="ECO:0000313" key="3">
    <source>
        <dbReference type="Proteomes" id="UP000682892"/>
    </source>
</evidence>
<organism evidence="2 3">
    <name type="scientific">Aedes aegypti</name>
    <name type="common">Yellowfever mosquito</name>
    <name type="synonym">Culex aegypti</name>
    <dbReference type="NCBI Taxonomy" id="7159"/>
    <lineage>
        <taxon>Eukaryota</taxon>
        <taxon>Metazoa</taxon>
        <taxon>Ecdysozoa</taxon>
        <taxon>Arthropoda</taxon>
        <taxon>Hexapoda</taxon>
        <taxon>Insecta</taxon>
        <taxon>Pterygota</taxon>
        <taxon>Neoptera</taxon>
        <taxon>Endopterygota</taxon>
        <taxon>Diptera</taxon>
        <taxon>Nematocera</taxon>
        <taxon>Culicoidea</taxon>
        <taxon>Culicidae</taxon>
        <taxon>Culicinae</taxon>
        <taxon>Aedini</taxon>
        <taxon>Aedes</taxon>
        <taxon>Stegomyia</taxon>
    </lineage>
</organism>
<dbReference type="VEuPathDB" id="VectorBase:AAEL023364"/>
<dbReference type="Proteomes" id="UP000682892">
    <property type="component" value="Unassembled WGS sequence"/>
</dbReference>
<evidence type="ECO:0000256" key="1">
    <source>
        <dbReference type="SAM" id="Phobius"/>
    </source>
</evidence>
<keyword evidence="1" id="KW-0812">Transmembrane</keyword>
<keyword evidence="1" id="KW-0472">Membrane</keyword>
<sequence length="190" mass="20936">MFGGLWHRSGPLLLCRFVGFAIIVGLLGDSYSSVLRVRPDVGVPVVLLLPGCCAASIRFWCKSRQNPSCSPFNIGVDHNWLLGHLFSAVCCCADSSGLPSLWGCRAVAVHPCYDSDQASGFRSCCWSWTCCCNDTGTEEAHYFSTFRSTGHGANLNWKVIDAYAYLIRNEIPQQLGEKPMLADPFPVHRE</sequence>
<gene>
    <name evidence="2" type="ORF">AaeL_AAEL013638</name>
</gene>
<proteinExistence type="predicted"/>
<dbReference type="HOGENOM" id="CLU_1429092_0_0_1"/>
<dbReference type="PaxDb" id="7159-AAEL013638-PA"/>